<evidence type="ECO:0000256" key="3">
    <source>
        <dbReference type="ARBA" id="ARBA00022942"/>
    </source>
</evidence>
<proteinExistence type="inferred from homology"/>
<dbReference type="PROSITE" id="PS50294">
    <property type="entry name" value="WD_REPEATS_REGION"/>
    <property type="match status" value="2"/>
</dbReference>
<keyword evidence="2" id="KW-0677">Repeat</keyword>
<keyword evidence="1 5" id="KW-0853">WD repeat</keyword>
<evidence type="ECO:0000256" key="4">
    <source>
        <dbReference type="ARBA" id="ARBA00038321"/>
    </source>
</evidence>
<protein>
    <submittedName>
        <fullName evidence="6">Uncharacterized protein</fullName>
    </submittedName>
</protein>
<evidence type="ECO:0000256" key="2">
    <source>
        <dbReference type="ARBA" id="ARBA00022737"/>
    </source>
</evidence>
<dbReference type="SMART" id="SM00320">
    <property type="entry name" value="WD40"/>
    <property type="match status" value="4"/>
</dbReference>
<dbReference type="SUPFAM" id="SSF50978">
    <property type="entry name" value="WD40 repeat-like"/>
    <property type="match status" value="1"/>
</dbReference>
<evidence type="ECO:0000256" key="5">
    <source>
        <dbReference type="PROSITE-ProRule" id="PRU00221"/>
    </source>
</evidence>
<dbReference type="Proteomes" id="UP001306508">
    <property type="component" value="Unassembled WGS sequence"/>
</dbReference>
<reference evidence="7" key="1">
    <citation type="submission" date="2023-07" db="EMBL/GenBank/DDBJ databases">
        <title>A draft genome of Kazachstania heterogenica Y-27499.</title>
        <authorList>
            <person name="Donic C."/>
            <person name="Kralova J.S."/>
            <person name="Fidel L."/>
            <person name="Ben-Dor S."/>
            <person name="Jung S."/>
        </authorList>
    </citation>
    <scope>NUCLEOTIDE SEQUENCE [LARGE SCALE GENOMIC DNA]</scope>
    <source>
        <strain evidence="7">Y27499</strain>
    </source>
</reference>
<evidence type="ECO:0000313" key="7">
    <source>
        <dbReference type="Proteomes" id="UP001306508"/>
    </source>
</evidence>
<feature type="repeat" description="WD" evidence="5">
    <location>
        <begin position="150"/>
        <end position="191"/>
    </location>
</feature>
<dbReference type="InterPro" id="IPR051179">
    <property type="entry name" value="WD_repeat_multifunction"/>
</dbReference>
<dbReference type="InterPro" id="IPR036322">
    <property type="entry name" value="WD40_repeat_dom_sf"/>
</dbReference>
<dbReference type="InterPro" id="IPR001680">
    <property type="entry name" value="WD40_rpt"/>
</dbReference>
<comment type="caution">
    <text evidence="6">The sequence shown here is derived from an EMBL/GenBank/DDBJ whole genome shotgun (WGS) entry which is preliminary data.</text>
</comment>
<dbReference type="PROSITE" id="PS50082">
    <property type="entry name" value="WD_REPEATS_2"/>
    <property type="match status" value="2"/>
</dbReference>
<dbReference type="PANTHER" id="PTHR19857">
    <property type="entry name" value="MITOCHONDRIAL DIVISION PROTEIN 1-RELATED"/>
    <property type="match status" value="1"/>
</dbReference>
<dbReference type="EMBL" id="JAWIZZ010000047">
    <property type="protein sequence ID" value="KAK5779221.1"/>
    <property type="molecule type" value="Genomic_DNA"/>
</dbReference>
<keyword evidence="7" id="KW-1185">Reference proteome</keyword>
<dbReference type="AlphaFoldDB" id="A0AAN7ZXK2"/>
<gene>
    <name evidence="6" type="ORF">RI543_003109</name>
</gene>
<name>A0AAN7ZXK2_9SACH</name>
<comment type="similarity">
    <text evidence="4">Belongs to the WD repeat PAAF1/RPN14 family.</text>
</comment>
<accession>A0AAN7ZXK2</accession>
<feature type="repeat" description="WD" evidence="5">
    <location>
        <begin position="192"/>
        <end position="233"/>
    </location>
</feature>
<dbReference type="Gene3D" id="2.130.10.10">
    <property type="entry name" value="YVTN repeat-like/Quinoprotein amine dehydrogenase"/>
    <property type="match status" value="2"/>
</dbReference>
<organism evidence="6 7">
    <name type="scientific">Arxiozyma heterogenica</name>
    <dbReference type="NCBI Taxonomy" id="278026"/>
    <lineage>
        <taxon>Eukaryota</taxon>
        <taxon>Fungi</taxon>
        <taxon>Dikarya</taxon>
        <taxon>Ascomycota</taxon>
        <taxon>Saccharomycotina</taxon>
        <taxon>Saccharomycetes</taxon>
        <taxon>Saccharomycetales</taxon>
        <taxon>Saccharomycetaceae</taxon>
        <taxon>Arxiozyma</taxon>
    </lineage>
</organism>
<keyword evidence="3" id="KW-0647">Proteasome</keyword>
<dbReference type="Pfam" id="PF00400">
    <property type="entry name" value="WD40"/>
    <property type="match status" value="2"/>
</dbReference>
<evidence type="ECO:0000313" key="6">
    <source>
        <dbReference type="EMBL" id="KAK5779221.1"/>
    </source>
</evidence>
<sequence length="456" mass="51886">MIRTCHIQYDFYQDLSIEEQYRGNTLEPSFYINVDITPESIREYRIQKQESINNKNKNVQYKVVSDYEGDYCGTSQENQFRKVSERIYEATLDNEKYQFQTPIEDLTNSINCLNINWSAIAKFPDGYILGDQTGSIHTYDTQWKSKNILKNVHKDEITSLRCFPSGSVLLSASNDMQIKLWSLLDDSNPRTFIGHTAGITDTALLGRGRNFLSSGRDGTIRLWECGSGQNIYTLTRKETPYDPVNSIILFDGENQGKKEKDKQGLKSHELEFETEGKQVAAAHESGVITFHDLYTKKEQLQLPNEFISTCNVVANNLDMNNYYLFAGYENGVVAQWDIRSPNKSLSHVKLEGTLNSINTMVWSGSSPSYSYDQSSLYISAGIDTSLRILLTAEGILPIESVPQFLVCDDYKVTQYLVIQDSENMTQVKKDLSEKNEVVAIGNRGFISIYQDLLVME</sequence>
<dbReference type="GO" id="GO:0000502">
    <property type="term" value="C:proteasome complex"/>
    <property type="evidence" value="ECO:0007669"/>
    <property type="project" value="UniProtKB-KW"/>
</dbReference>
<dbReference type="PANTHER" id="PTHR19857:SF19">
    <property type="entry name" value="26S PROTEASOME REGULATORY SUBUNIT RPN14"/>
    <property type="match status" value="1"/>
</dbReference>
<dbReference type="InterPro" id="IPR015943">
    <property type="entry name" value="WD40/YVTN_repeat-like_dom_sf"/>
</dbReference>
<evidence type="ECO:0000256" key="1">
    <source>
        <dbReference type="ARBA" id="ARBA00022574"/>
    </source>
</evidence>